<evidence type="ECO:0000313" key="2">
    <source>
        <dbReference type="Proteomes" id="UP001152320"/>
    </source>
</evidence>
<gene>
    <name evidence="1" type="ORF">HOLleu_03612</name>
</gene>
<protein>
    <submittedName>
        <fullName evidence="1">Uncharacterized protein</fullName>
    </submittedName>
</protein>
<sequence>MTPQTRRLCNSFTFKTIVYLIEVPLLLESSIANVVVENAREFNGLHVPPLLKKGPFVFFAIDNADFAEGIADGNGTTHGAITTVYQKANATGESMAPNLKLREAQNLSVR</sequence>
<proteinExistence type="predicted"/>
<organism evidence="1 2">
    <name type="scientific">Holothuria leucospilota</name>
    <name type="common">Black long sea cucumber</name>
    <name type="synonym">Mertensiothuria leucospilota</name>
    <dbReference type="NCBI Taxonomy" id="206669"/>
    <lineage>
        <taxon>Eukaryota</taxon>
        <taxon>Metazoa</taxon>
        <taxon>Echinodermata</taxon>
        <taxon>Eleutherozoa</taxon>
        <taxon>Echinozoa</taxon>
        <taxon>Holothuroidea</taxon>
        <taxon>Aspidochirotacea</taxon>
        <taxon>Aspidochirotida</taxon>
        <taxon>Holothuriidae</taxon>
        <taxon>Holothuria</taxon>
    </lineage>
</organism>
<comment type="caution">
    <text evidence="1">The sequence shown here is derived from an EMBL/GenBank/DDBJ whole genome shotgun (WGS) entry which is preliminary data.</text>
</comment>
<name>A0A9Q1HLZ4_HOLLE</name>
<dbReference type="AlphaFoldDB" id="A0A9Q1HLZ4"/>
<dbReference type="Proteomes" id="UP001152320">
    <property type="component" value="Chromosome 1"/>
</dbReference>
<dbReference type="EMBL" id="JAIZAY010000001">
    <property type="protein sequence ID" value="KAJ8050413.1"/>
    <property type="molecule type" value="Genomic_DNA"/>
</dbReference>
<reference evidence="1" key="1">
    <citation type="submission" date="2021-10" db="EMBL/GenBank/DDBJ databases">
        <title>Tropical sea cucumber genome reveals ecological adaptation and Cuvierian tubules defense mechanism.</title>
        <authorList>
            <person name="Chen T."/>
        </authorList>
    </citation>
    <scope>NUCLEOTIDE SEQUENCE</scope>
    <source>
        <strain evidence="1">Nanhai2018</strain>
        <tissue evidence="1">Muscle</tissue>
    </source>
</reference>
<evidence type="ECO:0000313" key="1">
    <source>
        <dbReference type="EMBL" id="KAJ8050413.1"/>
    </source>
</evidence>
<accession>A0A9Q1HLZ4</accession>
<keyword evidence="2" id="KW-1185">Reference proteome</keyword>